<accession>A0ABV7L9S2</accession>
<evidence type="ECO:0000259" key="3">
    <source>
        <dbReference type="Pfam" id="PF03061"/>
    </source>
</evidence>
<reference evidence="5" key="1">
    <citation type="journal article" date="2019" name="Int. J. Syst. Evol. Microbiol.">
        <title>The Global Catalogue of Microorganisms (GCM) 10K type strain sequencing project: providing services to taxonomists for standard genome sequencing and annotation.</title>
        <authorList>
            <consortium name="The Broad Institute Genomics Platform"/>
            <consortium name="The Broad Institute Genome Sequencing Center for Infectious Disease"/>
            <person name="Wu L."/>
            <person name="Ma J."/>
        </authorList>
    </citation>
    <scope>NUCLEOTIDE SEQUENCE [LARGE SCALE GENOMIC DNA]</scope>
    <source>
        <strain evidence="5">KCTC 42964</strain>
    </source>
</reference>
<sequence length="148" mass="15537">MPIFTTRLLTDELPAELLEHAPGHAVLGFTLTHAHMNAGQSCHGGLVATMLDTAVTVAASIGEDPAARRYGITLSMTVNYLAPARVGPVRCIGRKVGGGRKTVFTEGELRDLEGTLLATASAPVKVTDYPQDSLKELQGKMAGDPARG</sequence>
<dbReference type="InterPro" id="IPR039298">
    <property type="entry name" value="ACOT13"/>
</dbReference>
<dbReference type="SUPFAM" id="SSF54637">
    <property type="entry name" value="Thioesterase/thiol ester dehydrase-isomerase"/>
    <property type="match status" value="1"/>
</dbReference>
<evidence type="ECO:0000256" key="2">
    <source>
        <dbReference type="ARBA" id="ARBA00022801"/>
    </source>
</evidence>
<gene>
    <name evidence="4" type="ORF">ACFOGJ_29005</name>
</gene>
<organism evidence="4 5">
    <name type="scientific">Marinibaculum pumilum</name>
    <dbReference type="NCBI Taxonomy" id="1766165"/>
    <lineage>
        <taxon>Bacteria</taxon>
        <taxon>Pseudomonadati</taxon>
        <taxon>Pseudomonadota</taxon>
        <taxon>Alphaproteobacteria</taxon>
        <taxon>Rhodospirillales</taxon>
        <taxon>Rhodospirillaceae</taxon>
        <taxon>Marinibaculum</taxon>
    </lineage>
</organism>
<dbReference type="InterPro" id="IPR029069">
    <property type="entry name" value="HotDog_dom_sf"/>
</dbReference>
<dbReference type="GO" id="GO:0016787">
    <property type="term" value="F:hydrolase activity"/>
    <property type="evidence" value="ECO:0007669"/>
    <property type="project" value="UniProtKB-KW"/>
</dbReference>
<dbReference type="RefSeq" id="WP_379906795.1">
    <property type="nucleotide sequence ID" value="NZ_JBHRTR010000054.1"/>
</dbReference>
<comment type="caution">
    <text evidence="4">The sequence shown here is derived from an EMBL/GenBank/DDBJ whole genome shotgun (WGS) entry which is preliminary data.</text>
</comment>
<dbReference type="Proteomes" id="UP001595528">
    <property type="component" value="Unassembled WGS sequence"/>
</dbReference>
<evidence type="ECO:0000256" key="1">
    <source>
        <dbReference type="ARBA" id="ARBA00008324"/>
    </source>
</evidence>
<protein>
    <submittedName>
        <fullName evidence="4">PaaI family thioesterase</fullName>
        <ecNumber evidence="4">3.1.2.-</ecNumber>
    </submittedName>
</protein>
<feature type="domain" description="Thioesterase" evidence="3">
    <location>
        <begin position="41"/>
        <end position="117"/>
    </location>
</feature>
<dbReference type="EMBL" id="JBHRTR010000054">
    <property type="protein sequence ID" value="MFC3231323.1"/>
    <property type="molecule type" value="Genomic_DNA"/>
</dbReference>
<dbReference type="Pfam" id="PF03061">
    <property type="entry name" value="4HBT"/>
    <property type="match status" value="1"/>
</dbReference>
<dbReference type="NCBIfam" id="TIGR00369">
    <property type="entry name" value="unchar_dom_1"/>
    <property type="match status" value="1"/>
</dbReference>
<evidence type="ECO:0000313" key="4">
    <source>
        <dbReference type="EMBL" id="MFC3231323.1"/>
    </source>
</evidence>
<dbReference type="PANTHER" id="PTHR21660:SF1">
    <property type="entry name" value="ACYL-COENZYME A THIOESTERASE 13"/>
    <property type="match status" value="1"/>
</dbReference>
<proteinExistence type="inferred from homology"/>
<name>A0ABV7L9S2_9PROT</name>
<dbReference type="PANTHER" id="PTHR21660">
    <property type="entry name" value="THIOESTERASE SUPERFAMILY MEMBER-RELATED"/>
    <property type="match status" value="1"/>
</dbReference>
<evidence type="ECO:0000313" key="5">
    <source>
        <dbReference type="Proteomes" id="UP001595528"/>
    </source>
</evidence>
<dbReference type="InterPro" id="IPR006683">
    <property type="entry name" value="Thioestr_dom"/>
</dbReference>
<dbReference type="InterPro" id="IPR003736">
    <property type="entry name" value="PAAI_dom"/>
</dbReference>
<dbReference type="EC" id="3.1.2.-" evidence="4"/>
<keyword evidence="2 4" id="KW-0378">Hydrolase</keyword>
<comment type="similarity">
    <text evidence="1">Belongs to the thioesterase PaaI family.</text>
</comment>
<keyword evidence="5" id="KW-1185">Reference proteome</keyword>
<dbReference type="CDD" id="cd03443">
    <property type="entry name" value="PaaI_thioesterase"/>
    <property type="match status" value="1"/>
</dbReference>
<dbReference type="Gene3D" id="3.10.129.10">
    <property type="entry name" value="Hotdog Thioesterase"/>
    <property type="match status" value="1"/>
</dbReference>